<evidence type="ECO:0000313" key="3">
    <source>
        <dbReference type="Proteomes" id="UP000008281"/>
    </source>
</evidence>
<protein>
    <submittedName>
        <fullName evidence="2">CRE-GIP-1 protein</fullName>
    </submittedName>
</protein>
<proteinExistence type="predicted"/>
<accession>E3MIR3</accession>
<dbReference type="InParanoid" id="E3MIR3"/>
<sequence length="223" mass="24855">MGHHHHPNSAPFQQFLDAFGLDSIMSVDEVSQRLLNQRQLIDIDGSRDIVEQFIKKCEYQTEMSKKMGRKCAPNNGYSTTSTTPTHHLRGMIPSSRLREESPGGSAQQYQRTNSYGQNLNIQMRQTTPTFGNHQIPVTSSVRAQINSKSNTPLHSRLGNAIIKLGFFSIFQQSFRPASALAAALEACTSTHQDSDETEEIVVQIGCDDFTSKPRNCVKGTPDR</sequence>
<dbReference type="EMBL" id="DS268448">
    <property type="protein sequence ID" value="EFP02562.1"/>
    <property type="molecule type" value="Genomic_DNA"/>
</dbReference>
<feature type="region of interest" description="Disordered" evidence="1">
    <location>
        <begin position="68"/>
        <end position="89"/>
    </location>
</feature>
<dbReference type="Proteomes" id="UP000008281">
    <property type="component" value="Unassembled WGS sequence"/>
</dbReference>
<reference evidence="2" key="1">
    <citation type="submission" date="2007-07" db="EMBL/GenBank/DDBJ databases">
        <title>PCAP assembly of the Caenorhabditis remanei genome.</title>
        <authorList>
            <consortium name="The Caenorhabditis remanei Sequencing Consortium"/>
            <person name="Wilson R.K."/>
        </authorList>
    </citation>
    <scope>NUCLEOTIDE SEQUENCE [LARGE SCALE GENOMIC DNA]</scope>
    <source>
        <strain evidence="2">PB4641</strain>
    </source>
</reference>
<organism evidence="3">
    <name type="scientific">Caenorhabditis remanei</name>
    <name type="common">Caenorhabditis vulgaris</name>
    <dbReference type="NCBI Taxonomy" id="31234"/>
    <lineage>
        <taxon>Eukaryota</taxon>
        <taxon>Metazoa</taxon>
        <taxon>Ecdysozoa</taxon>
        <taxon>Nematoda</taxon>
        <taxon>Chromadorea</taxon>
        <taxon>Rhabditida</taxon>
        <taxon>Rhabditina</taxon>
        <taxon>Rhabditomorpha</taxon>
        <taxon>Rhabditoidea</taxon>
        <taxon>Rhabditidae</taxon>
        <taxon>Peloderinae</taxon>
        <taxon>Caenorhabditis</taxon>
    </lineage>
</organism>
<feature type="compositionally biased region" description="Polar residues" evidence="1">
    <location>
        <begin position="75"/>
        <end position="85"/>
    </location>
</feature>
<name>E3MIR3_CAERE</name>
<gene>
    <name evidence="2" type="primary">Cre-gip-1</name>
    <name evidence="2" type="ORF">CRE_02433</name>
</gene>
<dbReference type="AlphaFoldDB" id="E3MIR3"/>
<dbReference type="HOGENOM" id="CLU_1241143_0_0_1"/>
<keyword evidence="3" id="KW-1185">Reference proteome</keyword>
<evidence type="ECO:0000256" key="1">
    <source>
        <dbReference type="SAM" id="MobiDB-lite"/>
    </source>
</evidence>
<evidence type="ECO:0000313" key="2">
    <source>
        <dbReference type="EMBL" id="EFP02562.1"/>
    </source>
</evidence>